<dbReference type="OrthoDB" id="3508128at2"/>
<feature type="domain" description="DUF2786" evidence="2">
    <location>
        <begin position="184"/>
        <end position="222"/>
    </location>
</feature>
<name>A0A4S8NE60_9ACTN</name>
<evidence type="ECO:0000256" key="1">
    <source>
        <dbReference type="SAM" id="MobiDB-lite"/>
    </source>
</evidence>
<feature type="domain" description="DUF7168" evidence="3">
    <location>
        <begin position="248"/>
        <end position="337"/>
    </location>
</feature>
<sequence>MAADRYDERVVREAWQRLLWQSSVLPRRRPTAEAERLAACSVHVADAVGEKVLLGAIASAWSQGWQPAELVHHVGHKGGRAAGRLTDLAIVADHDRRPGQVLDPRWQTQVEALGSRSESTRLDWLRQWRRRDGMDRRQCYDAVGDSWRVFSRLPRLPVLVPPPGQDSSVLDFPGPVTGATADPALERIRKLLAKAESTPFEAEAEALTAKAQQLMARHAVDRAQLRGTVPEGPRMVRLMLESPHASAKCVLLGAVAAANRCQAIELRGLGLGVLVGHADDLASVEALFTSLLVQAGNALRVAGQGDGGARARSASFRRSFYLGFAGRIRERLAAVDAAVLADPSASGSLPVLRSRAQAVEDAVARFFGGRLDRSAVGGRGDALGAAQGRHAAGQARLHAGSLSVADHPVTDRQSWPAESSSASMIR</sequence>
<dbReference type="EMBL" id="STGW01000004">
    <property type="protein sequence ID" value="THV14585.1"/>
    <property type="molecule type" value="Genomic_DNA"/>
</dbReference>
<evidence type="ECO:0000313" key="5">
    <source>
        <dbReference type="Proteomes" id="UP000307087"/>
    </source>
</evidence>
<accession>A0A4S8NE60</accession>
<dbReference type="Pfam" id="PF10979">
    <property type="entry name" value="DUF2786"/>
    <property type="match status" value="1"/>
</dbReference>
<feature type="region of interest" description="Disordered" evidence="1">
    <location>
        <begin position="405"/>
        <end position="426"/>
    </location>
</feature>
<dbReference type="AlphaFoldDB" id="A0A4S8NE60"/>
<evidence type="ECO:0000259" key="2">
    <source>
        <dbReference type="Pfam" id="PF10979"/>
    </source>
</evidence>
<dbReference type="Proteomes" id="UP000307087">
    <property type="component" value="Unassembled WGS sequence"/>
</dbReference>
<dbReference type="InterPro" id="IPR024498">
    <property type="entry name" value="DUF2786"/>
</dbReference>
<reference evidence="4 5" key="1">
    <citation type="journal article" date="2009" name="Int. J. Syst. Evol. Microbiol.">
        <title>Nocardioides caeni sp. nov., isolated from wastewater.</title>
        <authorList>
            <person name="Yoon J.H."/>
            <person name="Kang S.J."/>
            <person name="Park S."/>
            <person name="Kim W."/>
            <person name="Oh T.K."/>
        </authorList>
    </citation>
    <scope>NUCLEOTIDE SEQUENCE [LARGE SCALE GENOMIC DNA]</scope>
    <source>
        <strain evidence="4 5">DSM 23134</strain>
    </source>
</reference>
<dbReference type="Pfam" id="PF23771">
    <property type="entry name" value="DUF7168"/>
    <property type="match status" value="1"/>
</dbReference>
<proteinExistence type="predicted"/>
<feature type="compositionally biased region" description="Polar residues" evidence="1">
    <location>
        <begin position="411"/>
        <end position="426"/>
    </location>
</feature>
<organism evidence="4 5">
    <name type="scientific">Nocardioides caeni</name>
    <dbReference type="NCBI Taxonomy" id="574700"/>
    <lineage>
        <taxon>Bacteria</taxon>
        <taxon>Bacillati</taxon>
        <taxon>Actinomycetota</taxon>
        <taxon>Actinomycetes</taxon>
        <taxon>Propionibacteriales</taxon>
        <taxon>Nocardioidaceae</taxon>
        <taxon>Nocardioides</taxon>
    </lineage>
</organism>
<comment type="caution">
    <text evidence="4">The sequence shown here is derived from an EMBL/GenBank/DDBJ whole genome shotgun (WGS) entry which is preliminary data.</text>
</comment>
<dbReference type="RefSeq" id="WP_136562348.1">
    <property type="nucleotide sequence ID" value="NZ_BAABLS010000003.1"/>
</dbReference>
<keyword evidence="5" id="KW-1185">Reference proteome</keyword>
<dbReference type="InterPro" id="IPR055592">
    <property type="entry name" value="DUF7168"/>
</dbReference>
<evidence type="ECO:0000259" key="3">
    <source>
        <dbReference type="Pfam" id="PF23771"/>
    </source>
</evidence>
<protein>
    <submittedName>
        <fullName evidence="4">DUF2786 domain-containing protein</fullName>
    </submittedName>
</protein>
<gene>
    <name evidence="4" type="ORF">E9934_07900</name>
</gene>
<evidence type="ECO:0000313" key="4">
    <source>
        <dbReference type="EMBL" id="THV14585.1"/>
    </source>
</evidence>